<comment type="caution">
    <text evidence="2">The sequence shown here is derived from an EMBL/GenBank/DDBJ whole genome shotgun (WGS) entry which is preliminary data.</text>
</comment>
<dbReference type="GeneID" id="43599990"/>
<accession>A0A370TIP1</accession>
<sequence length="526" mass="60990">MGLACIRTRLQHRKARNETYQWDRLPFEVRLLILEALIQHQRCSSKSKPAVAKPDNTLATTLDGGPAGYASVCREWRAVFEKNIFHRLVLHQQDLEEFGNLVRFQKELVKHIWLRIELDLYTCLTCREGENKLMKRKNNDTIKQAIYKLFSILSSWEEHHSRNNRGLTLEISIHSPSDSQHHFQDHRIHAVDDCVEPTQDFGGTVIYDYIHGWDNRRRVHSLRLSSIFSLFGHPVDVRFRQKFPSVSVVKHLLIRRQTRRKLWPTTLQQILKRLPKLESLYYEPWRQLSRSLRETYDEGYTTTFSNVVPNTLTNLILFEDFNEDFIFANMKERGHNGERERICCPALGAVLAQRSLSHENLSASFLIDAKDFLKACPPGGIWPKLTSLALTSPLLSSNSSLEDINNLVLAAASAAYKMPKLQTMELWNGGKRHAFLFRYHTTDNHTTISWHGTWNLNLKPHVIEAWREVALKYAAQELRIEKGKILDCNIINSHGAAIHQLKLKIQVVHPVSLSQIRGEAENYFPR</sequence>
<dbReference type="RefSeq" id="XP_031868033.1">
    <property type="nucleotide sequence ID" value="XM_032015764.1"/>
</dbReference>
<name>A0A370TIP1_9HELO</name>
<evidence type="ECO:0000313" key="2">
    <source>
        <dbReference type="EMBL" id="RDL35210.1"/>
    </source>
</evidence>
<evidence type="ECO:0000313" key="3">
    <source>
        <dbReference type="Proteomes" id="UP000254866"/>
    </source>
</evidence>
<feature type="domain" description="DUF6546" evidence="1">
    <location>
        <begin position="308"/>
        <end position="509"/>
    </location>
</feature>
<reference evidence="2 3" key="1">
    <citation type="journal article" date="2018" name="IMA Fungus">
        <title>IMA Genome-F 9: Draft genome sequence of Annulohypoxylon stygium, Aspergillus mulundensis, Berkeleyomyces basicola (syn. Thielaviopsis basicola), Ceratocystis smalleyi, two Cercospora beticola strains, Coleophoma cylindrospora, Fusarium fracticaudum, Phialophora cf. hyalina, and Morchella septimelata.</title>
        <authorList>
            <person name="Wingfield B.D."/>
            <person name="Bills G.F."/>
            <person name="Dong Y."/>
            <person name="Huang W."/>
            <person name="Nel W.J."/>
            <person name="Swalarsk-Parry B.S."/>
            <person name="Vaghefi N."/>
            <person name="Wilken P.M."/>
            <person name="An Z."/>
            <person name="de Beer Z.W."/>
            <person name="De Vos L."/>
            <person name="Chen L."/>
            <person name="Duong T.A."/>
            <person name="Gao Y."/>
            <person name="Hammerbacher A."/>
            <person name="Kikkert J.R."/>
            <person name="Li Y."/>
            <person name="Li H."/>
            <person name="Li K."/>
            <person name="Li Q."/>
            <person name="Liu X."/>
            <person name="Ma X."/>
            <person name="Naidoo K."/>
            <person name="Pethybridge S.J."/>
            <person name="Sun J."/>
            <person name="Steenkamp E.T."/>
            <person name="van der Nest M.A."/>
            <person name="van Wyk S."/>
            <person name="Wingfield M.J."/>
            <person name="Xiong C."/>
            <person name="Yue Q."/>
            <person name="Zhang X."/>
        </authorList>
    </citation>
    <scope>NUCLEOTIDE SEQUENCE [LARGE SCALE GENOMIC DNA]</scope>
    <source>
        <strain evidence="2 3">BP 5553</strain>
    </source>
</reference>
<dbReference type="AlphaFoldDB" id="A0A370TIP1"/>
<protein>
    <recommendedName>
        <fullName evidence="1">DUF6546 domain-containing protein</fullName>
    </recommendedName>
</protein>
<gene>
    <name evidence="2" type="ORF">BP5553_07141</name>
</gene>
<proteinExistence type="predicted"/>
<dbReference type="InterPro" id="IPR046676">
    <property type="entry name" value="DUF6546"/>
</dbReference>
<dbReference type="OrthoDB" id="4802432at2759"/>
<dbReference type="EMBL" id="NPIC01000006">
    <property type="protein sequence ID" value="RDL35210.1"/>
    <property type="molecule type" value="Genomic_DNA"/>
</dbReference>
<organism evidence="2 3">
    <name type="scientific">Venustampulla echinocandica</name>
    <dbReference type="NCBI Taxonomy" id="2656787"/>
    <lineage>
        <taxon>Eukaryota</taxon>
        <taxon>Fungi</taxon>
        <taxon>Dikarya</taxon>
        <taxon>Ascomycota</taxon>
        <taxon>Pezizomycotina</taxon>
        <taxon>Leotiomycetes</taxon>
        <taxon>Helotiales</taxon>
        <taxon>Pleuroascaceae</taxon>
        <taxon>Venustampulla</taxon>
    </lineage>
</organism>
<evidence type="ECO:0000259" key="1">
    <source>
        <dbReference type="Pfam" id="PF20183"/>
    </source>
</evidence>
<dbReference type="Proteomes" id="UP000254866">
    <property type="component" value="Unassembled WGS sequence"/>
</dbReference>
<dbReference type="Pfam" id="PF20183">
    <property type="entry name" value="DUF6546"/>
    <property type="match status" value="1"/>
</dbReference>
<keyword evidence="3" id="KW-1185">Reference proteome</keyword>